<evidence type="ECO:0000256" key="3">
    <source>
        <dbReference type="ARBA" id="ARBA00022723"/>
    </source>
</evidence>
<evidence type="ECO:0000313" key="15">
    <source>
        <dbReference type="EMBL" id="CAL1140828.1"/>
    </source>
</evidence>
<dbReference type="PANTHER" id="PTHR12480">
    <property type="entry name" value="ARGININE DEMETHYLASE AND LYSYL-HYDROXYLASE JMJD"/>
    <property type="match status" value="1"/>
</dbReference>
<dbReference type="EMBL" id="CAMXCT030001169">
    <property type="protein sequence ID" value="CAL4774765.1"/>
    <property type="molecule type" value="Genomic_DNA"/>
</dbReference>
<feature type="domain" description="JmjC" evidence="13">
    <location>
        <begin position="157"/>
        <end position="319"/>
    </location>
</feature>
<dbReference type="PANTHER" id="PTHR12480:SF32">
    <property type="entry name" value="BIFUNCTIONAL ARGININE DEMETHYLASE AND LYSYL-HYDROXYLASE JMJD6"/>
    <property type="match status" value="1"/>
</dbReference>
<comment type="subcellular location">
    <subcellularLocation>
        <location evidence="2">Nucleus</location>
    </subcellularLocation>
</comment>
<evidence type="ECO:0000256" key="7">
    <source>
        <dbReference type="ARBA" id="ARBA00023004"/>
    </source>
</evidence>
<evidence type="ECO:0000256" key="5">
    <source>
        <dbReference type="ARBA" id="ARBA00022964"/>
    </source>
</evidence>
<sequence>MNQAPQDGYNQDPLPFEDWVTHVNTAKRKIRSELSLEDWQKYGFGRRRAHEFEALAFAADTAVPREKHGELSVEEFWEKYEKPGRPCLIYGVPQEEGWACERWRWDDFFKRFGQSHFKVGKDDHGQTVRLRADYFEQYTRTQQDDSPVYLFDNHFRHEKKAILQDYHVPSYFPDDYMSFCEDDRPPYRWVGVGPRRSGTIMHQDPLCTSAWNTLLLGRKLWLLLAPDAPKRVAKGKDVMQPEDDDEACNHFLDLLPRKRARQDPDFQPILCVQHPGETIFVPGNWWHCVVNLDDTIAVTQNYVGRHNFPQVWRSCRVERPCWSHRWLRCMEAKCPDLAAWAKRLNVEDGFDMNELRQKNRMRLLQHRRRRALNALKRAKQRSAAKGLELDEQAFLVQWQDSQEAINSDSTASTTSSDSSDLATGQGPWMVLSAAAVTFHSRQVLSRPGATLCVTACNPSCCANCINLQMGREEADGDNKGNAFANASAVLSSEGQEFAAHFNLEKELANEVELWRSSSVLPSEAARARDQSSPARGRPDFRSDGLAGAMRKLQGEETPFDFVSRSLSPPARSQVSLQHRPSLTPRDLTGASLSPPLSMFSPDPQKADVNEPVEHPPPSRQTDRPSGSGFSDRDQQLEETIPVGVPSETQGYDQEKAVSTATATSDGDMQWQERPLVIDRQALSDVSSEDSTFVGFIEDTTGADTFVAGSEYRIHFHPTDGEAGVRARLNQQAVGLGGDQALPDAVSFASEVSGVQPDRMHF</sequence>
<evidence type="ECO:0000256" key="11">
    <source>
        <dbReference type="ARBA" id="ARBA00038068"/>
    </source>
</evidence>
<dbReference type="GO" id="GO:0005737">
    <property type="term" value="C:cytoplasm"/>
    <property type="evidence" value="ECO:0007669"/>
    <property type="project" value="TreeGrafter"/>
</dbReference>
<evidence type="ECO:0000313" key="14">
    <source>
        <dbReference type="EMBL" id="CAI3987453.1"/>
    </source>
</evidence>
<dbReference type="SMART" id="SM00558">
    <property type="entry name" value="JmjC"/>
    <property type="match status" value="1"/>
</dbReference>
<evidence type="ECO:0000259" key="13">
    <source>
        <dbReference type="PROSITE" id="PS51184"/>
    </source>
</evidence>
<dbReference type="GO" id="GO:0033749">
    <property type="term" value="F:histone H4R3 demethylase activity"/>
    <property type="evidence" value="ECO:0007669"/>
    <property type="project" value="TreeGrafter"/>
</dbReference>
<dbReference type="EMBL" id="CAMXCT020001169">
    <property type="protein sequence ID" value="CAL1140828.1"/>
    <property type="molecule type" value="Genomic_DNA"/>
</dbReference>
<dbReference type="PROSITE" id="PS51184">
    <property type="entry name" value="JMJC"/>
    <property type="match status" value="1"/>
</dbReference>
<keyword evidence="5" id="KW-0223">Dioxygenase</keyword>
<evidence type="ECO:0000256" key="1">
    <source>
        <dbReference type="ARBA" id="ARBA00001954"/>
    </source>
</evidence>
<dbReference type="InterPro" id="IPR003347">
    <property type="entry name" value="JmjC_dom"/>
</dbReference>
<feature type="region of interest" description="Disordered" evidence="12">
    <location>
        <begin position="520"/>
        <end position="544"/>
    </location>
</feature>
<dbReference type="GO" id="GO:0046872">
    <property type="term" value="F:metal ion binding"/>
    <property type="evidence" value="ECO:0007669"/>
    <property type="project" value="UniProtKB-KW"/>
</dbReference>
<evidence type="ECO:0000256" key="4">
    <source>
        <dbReference type="ARBA" id="ARBA00022853"/>
    </source>
</evidence>
<comment type="cofactor">
    <cofactor evidence="1">
        <name>Fe(2+)</name>
        <dbReference type="ChEBI" id="CHEBI:29033"/>
    </cofactor>
</comment>
<keyword evidence="16" id="KW-1185">Reference proteome</keyword>
<keyword evidence="8" id="KW-0805">Transcription regulation</keyword>
<dbReference type="GO" id="GO:0106140">
    <property type="term" value="F:P-TEFb complex binding"/>
    <property type="evidence" value="ECO:0007669"/>
    <property type="project" value="TreeGrafter"/>
</dbReference>
<reference evidence="15" key="2">
    <citation type="submission" date="2024-04" db="EMBL/GenBank/DDBJ databases">
        <authorList>
            <person name="Chen Y."/>
            <person name="Shah S."/>
            <person name="Dougan E. K."/>
            <person name="Thang M."/>
            <person name="Chan C."/>
        </authorList>
    </citation>
    <scope>NUCLEOTIDE SEQUENCE [LARGE SCALE GENOMIC DNA]</scope>
</reference>
<dbReference type="Gene3D" id="2.60.120.650">
    <property type="entry name" value="Cupin"/>
    <property type="match status" value="1"/>
</dbReference>
<dbReference type="OrthoDB" id="424465at2759"/>
<dbReference type="SUPFAM" id="SSF51197">
    <property type="entry name" value="Clavaminate synthase-like"/>
    <property type="match status" value="1"/>
</dbReference>
<evidence type="ECO:0000313" key="16">
    <source>
        <dbReference type="Proteomes" id="UP001152797"/>
    </source>
</evidence>
<keyword evidence="9" id="KW-0804">Transcription</keyword>
<comment type="similarity">
    <text evidence="11">Belongs to the JMJD6 family.</text>
</comment>
<keyword evidence="4" id="KW-0156">Chromatin regulator</keyword>
<accession>A0A9P1FT62</accession>
<keyword evidence="3" id="KW-0479">Metal-binding</keyword>
<dbReference type="Gene3D" id="1.20.1280.270">
    <property type="match status" value="1"/>
</dbReference>
<dbReference type="Pfam" id="PF02373">
    <property type="entry name" value="JmjC"/>
    <property type="match status" value="1"/>
</dbReference>
<keyword evidence="10" id="KW-0539">Nucleus</keyword>
<gene>
    <name evidence="14" type="ORF">C1SCF055_LOCUS14724</name>
</gene>
<dbReference type="GO" id="GO:0005634">
    <property type="term" value="C:nucleus"/>
    <property type="evidence" value="ECO:0007669"/>
    <property type="project" value="UniProtKB-SubCell"/>
</dbReference>
<evidence type="ECO:0000256" key="2">
    <source>
        <dbReference type="ARBA" id="ARBA00004123"/>
    </source>
</evidence>
<evidence type="ECO:0000256" key="9">
    <source>
        <dbReference type="ARBA" id="ARBA00023163"/>
    </source>
</evidence>
<dbReference type="InterPro" id="IPR050910">
    <property type="entry name" value="JMJD6_ArgDemeth/LysHydrox"/>
</dbReference>
<feature type="compositionally biased region" description="Basic and acidic residues" evidence="12">
    <location>
        <begin position="604"/>
        <end position="613"/>
    </location>
</feature>
<name>A0A9P1FT62_9DINO</name>
<evidence type="ECO:0000256" key="8">
    <source>
        <dbReference type="ARBA" id="ARBA00023015"/>
    </source>
</evidence>
<reference evidence="14" key="1">
    <citation type="submission" date="2022-10" db="EMBL/GenBank/DDBJ databases">
        <authorList>
            <person name="Chen Y."/>
            <person name="Dougan E. K."/>
            <person name="Chan C."/>
            <person name="Rhodes N."/>
            <person name="Thang M."/>
        </authorList>
    </citation>
    <scope>NUCLEOTIDE SEQUENCE</scope>
</reference>
<keyword evidence="7" id="KW-0408">Iron</keyword>
<evidence type="ECO:0000256" key="10">
    <source>
        <dbReference type="ARBA" id="ARBA00023242"/>
    </source>
</evidence>
<keyword evidence="6" id="KW-0560">Oxidoreductase</keyword>
<protein>
    <recommendedName>
        <fullName evidence="13">JmjC domain-containing protein</fullName>
    </recommendedName>
</protein>
<evidence type="ECO:0000256" key="6">
    <source>
        <dbReference type="ARBA" id="ARBA00023002"/>
    </source>
</evidence>
<organism evidence="14">
    <name type="scientific">Cladocopium goreaui</name>
    <dbReference type="NCBI Taxonomy" id="2562237"/>
    <lineage>
        <taxon>Eukaryota</taxon>
        <taxon>Sar</taxon>
        <taxon>Alveolata</taxon>
        <taxon>Dinophyceae</taxon>
        <taxon>Suessiales</taxon>
        <taxon>Symbiodiniaceae</taxon>
        <taxon>Cladocopium</taxon>
    </lineage>
</organism>
<feature type="region of interest" description="Disordered" evidence="12">
    <location>
        <begin position="560"/>
        <end position="633"/>
    </location>
</feature>
<dbReference type="EMBL" id="CAMXCT010001169">
    <property type="protein sequence ID" value="CAI3987453.1"/>
    <property type="molecule type" value="Genomic_DNA"/>
</dbReference>
<feature type="compositionally biased region" description="Polar residues" evidence="12">
    <location>
        <begin position="564"/>
        <end position="580"/>
    </location>
</feature>
<comment type="caution">
    <text evidence="14">The sequence shown here is derived from an EMBL/GenBank/DDBJ whole genome shotgun (WGS) entry which is preliminary data.</text>
</comment>
<evidence type="ECO:0000256" key="12">
    <source>
        <dbReference type="SAM" id="MobiDB-lite"/>
    </source>
</evidence>
<dbReference type="AlphaFoldDB" id="A0A9P1FT62"/>
<dbReference type="Proteomes" id="UP001152797">
    <property type="component" value="Unassembled WGS sequence"/>
</dbReference>
<proteinExistence type="inferred from homology"/>